<proteinExistence type="predicted"/>
<protein>
    <submittedName>
        <fullName evidence="2">CsbD family protein</fullName>
    </submittedName>
</protein>
<dbReference type="Proteomes" id="UP001382904">
    <property type="component" value="Unassembled WGS sequence"/>
</dbReference>
<comment type="caution">
    <text evidence="2">The sequence shown here is derived from an EMBL/GenBank/DDBJ whole genome shotgun (WGS) entry which is preliminary data.</text>
</comment>
<feature type="compositionally biased region" description="Basic and acidic residues" evidence="1">
    <location>
        <begin position="47"/>
        <end position="57"/>
    </location>
</feature>
<organism evidence="2 3">
    <name type="scientific">Streptomyces caledonius</name>
    <dbReference type="NCBI Taxonomy" id="3134107"/>
    <lineage>
        <taxon>Bacteria</taxon>
        <taxon>Bacillati</taxon>
        <taxon>Actinomycetota</taxon>
        <taxon>Actinomycetes</taxon>
        <taxon>Kitasatosporales</taxon>
        <taxon>Streptomycetaceae</taxon>
        <taxon>Streptomyces</taxon>
    </lineage>
</organism>
<dbReference type="EMBL" id="JBBKAM010000002">
    <property type="protein sequence ID" value="MEJ8644477.1"/>
    <property type="molecule type" value="Genomic_DNA"/>
</dbReference>
<gene>
    <name evidence="2" type="ORF">WKI68_30540</name>
</gene>
<keyword evidence="3" id="KW-1185">Reference proteome</keyword>
<reference evidence="2 3" key="1">
    <citation type="submission" date="2024-03" db="EMBL/GenBank/DDBJ databases">
        <title>Novel Streptomyces species of biotechnological and ecological value are a feature of Machair soil.</title>
        <authorList>
            <person name="Prole J.R."/>
            <person name="Goodfellow M."/>
            <person name="Allenby N."/>
            <person name="Ward A.C."/>
        </authorList>
    </citation>
    <scope>NUCLEOTIDE SEQUENCE [LARGE SCALE GENOMIC DNA]</scope>
    <source>
        <strain evidence="2 3">MS1.HAVA.3</strain>
    </source>
</reference>
<evidence type="ECO:0000256" key="1">
    <source>
        <dbReference type="SAM" id="MobiDB-lite"/>
    </source>
</evidence>
<feature type="region of interest" description="Disordered" evidence="1">
    <location>
        <begin position="16"/>
        <end position="57"/>
    </location>
</feature>
<sequence length="57" mass="6350">MGIGRKVRNTMHALQARITDGLGRTTHHGRLTGRGRTDRPAGNPKQSVEKIKSAFRR</sequence>
<evidence type="ECO:0000313" key="2">
    <source>
        <dbReference type="EMBL" id="MEJ8644477.1"/>
    </source>
</evidence>
<accession>A0ABU8U9B1</accession>
<evidence type="ECO:0000313" key="3">
    <source>
        <dbReference type="Proteomes" id="UP001382904"/>
    </source>
</evidence>
<name>A0ABU8U9B1_9ACTN</name>